<keyword evidence="6" id="KW-0902">Two-component regulatory system</keyword>
<dbReference type="GO" id="GO:0005886">
    <property type="term" value="C:plasma membrane"/>
    <property type="evidence" value="ECO:0007669"/>
    <property type="project" value="TreeGrafter"/>
</dbReference>
<dbReference type="GO" id="GO:0000155">
    <property type="term" value="F:phosphorelay sensor kinase activity"/>
    <property type="evidence" value="ECO:0007669"/>
    <property type="project" value="InterPro"/>
</dbReference>
<dbReference type="SUPFAM" id="SSF47384">
    <property type="entry name" value="Homodimeric domain of signal transducing histidine kinase"/>
    <property type="match status" value="1"/>
</dbReference>
<dbReference type="InterPro" id="IPR003661">
    <property type="entry name" value="HisK_dim/P_dom"/>
</dbReference>
<dbReference type="SUPFAM" id="SSF55874">
    <property type="entry name" value="ATPase domain of HSP90 chaperone/DNA topoisomerase II/histidine kinase"/>
    <property type="match status" value="1"/>
</dbReference>
<gene>
    <name evidence="9" type="ORF">UV76_C0008G0018</name>
</gene>
<keyword evidence="4" id="KW-0808">Transferase</keyword>
<dbReference type="Pfam" id="PF00512">
    <property type="entry name" value="HisKA"/>
    <property type="match status" value="1"/>
</dbReference>
<dbReference type="AlphaFoldDB" id="A0A0G1G056"/>
<dbReference type="SMART" id="SM00388">
    <property type="entry name" value="HisKA"/>
    <property type="match status" value="1"/>
</dbReference>
<dbReference type="Gene3D" id="3.30.565.10">
    <property type="entry name" value="Histidine kinase-like ATPase, C-terminal domain"/>
    <property type="match status" value="1"/>
</dbReference>
<evidence type="ECO:0000313" key="9">
    <source>
        <dbReference type="EMBL" id="KKT00607.1"/>
    </source>
</evidence>
<dbReference type="InterPro" id="IPR036097">
    <property type="entry name" value="HisK_dim/P_sf"/>
</dbReference>
<name>A0A0G1G056_9BACT</name>
<keyword evidence="5" id="KW-0418">Kinase</keyword>
<dbReference type="FunFam" id="1.10.287.130:FF:000001">
    <property type="entry name" value="Two-component sensor histidine kinase"/>
    <property type="match status" value="1"/>
</dbReference>
<comment type="catalytic activity">
    <reaction evidence="1">
        <text>ATP + protein L-histidine = ADP + protein N-phospho-L-histidine.</text>
        <dbReference type="EC" id="2.7.13.3"/>
    </reaction>
</comment>
<evidence type="ECO:0000256" key="5">
    <source>
        <dbReference type="ARBA" id="ARBA00022777"/>
    </source>
</evidence>
<evidence type="ECO:0000256" key="7">
    <source>
        <dbReference type="SAM" id="Phobius"/>
    </source>
</evidence>
<feature type="domain" description="Histidine kinase" evidence="8">
    <location>
        <begin position="207"/>
        <end position="387"/>
    </location>
</feature>
<dbReference type="Proteomes" id="UP000034646">
    <property type="component" value="Unassembled WGS sequence"/>
</dbReference>
<dbReference type="EC" id="2.7.13.3" evidence="2"/>
<dbReference type="PANTHER" id="PTHR43047:SF72">
    <property type="entry name" value="OSMOSENSING HISTIDINE PROTEIN KINASE SLN1"/>
    <property type="match status" value="1"/>
</dbReference>
<comment type="caution">
    <text evidence="9">The sequence shown here is derived from an EMBL/GenBank/DDBJ whole genome shotgun (WGS) entry which is preliminary data.</text>
</comment>
<dbReference type="Gene3D" id="1.10.287.130">
    <property type="match status" value="1"/>
</dbReference>
<evidence type="ECO:0000256" key="4">
    <source>
        <dbReference type="ARBA" id="ARBA00022679"/>
    </source>
</evidence>
<dbReference type="GO" id="GO:0009927">
    <property type="term" value="F:histidine phosphotransfer kinase activity"/>
    <property type="evidence" value="ECO:0007669"/>
    <property type="project" value="TreeGrafter"/>
</dbReference>
<evidence type="ECO:0000256" key="2">
    <source>
        <dbReference type="ARBA" id="ARBA00012438"/>
    </source>
</evidence>
<dbReference type="PROSITE" id="PS50109">
    <property type="entry name" value="HIS_KIN"/>
    <property type="match status" value="1"/>
</dbReference>
<accession>A0A0G1G056</accession>
<feature type="transmembrane region" description="Helical" evidence="7">
    <location>
        <begin position="165"/>
        <end position="185"/>
    </location>
</feature>
<dbReference type="PANTHER" id="PTHR43047">
    <property type="entry name" value="TWO-COMPONENT HISTIDINE PROTEIN KINASE"/>
    <property type="match status" value="1"/>
</dbReference>
<evidence type="ECO:0000256" key="6">
    <source>
        <dbReference type="ARBA" id="ARBA00023012"/>
    </source>
</evidence>
<dbReference type="InterPro" id="IPR036890">
    <property type="entry name" value="HATPase_C_sf"/>
</dbReference>
<proteinExistence type="predicted"/>
<dbReference type="InterPro" id="IPR005467">
    <property type="entry name" value="His_kinase_dom"/>
</dbReference>
<dbReference type="STRING" id="1618738.UV76_C0008G0018"/>
<keyword evidence="7" id="KW-0812">Transmembrane</keyword>
<dbReference type="EMBL" id="LCFS01000008">
    <property type="protein sequence ID" value="KKT00607.1"/>
    <property type="molecule type" value="Genomic_DNA"/>
</dbReference>
<dbReference type="Pfam" id="PF02518">
    <property type="entry name" value="HATPase_c"/>
    <property type="match status" value="1"/>
</dbReference>
<reference evidence="9 10" key="1">
    <citation type="journal article" date="2015" name="Nature">
        <title>rRNA introns, odd ribosomes, and small enigmatic genomes across a large radiation of phyla.</title>
        <authorList>
            <person name="Brown C.T."/>
            <person name="Hug L.A."/>
            <person name="Thomas B.C."/>
            <person name="Sharon I."/>
            <person name="Castelle C.J."/>
            <person name="Singh A."/>
            <person name="Wilkins M.J."/>
            <person name="Williams K.H."/>
            <person name="Banfield J.F."/>
        </authorList>
    </citation>
    <scope>NUCLEOTIDE SEQUENCE [LARGE SCALE GENOMIC DNA]</scope>
</reference>
<keyword evidence="7" id="KW-1133">Transmembrane helix</keyword>
<dbReference type="PRINTS" id="PR00344">
    <property type="entry name" value="BCTRLSENSOR"/>
</dbReference>
<evidence type="ECO:0000259" key="8">
    <source>
        <dbReference type="PROSITE" id="PS50109"/>
    </source>
</evidence>
<dbReference type="InterPro" id="IPR004358">
    <property type="entry name" value="Sig_transdc_His_kin-like_C"/>
</dbReference>
<evidence type="ECO:0000313" key="10">
    <source>
        <dbReference type="Proteomes" id="UP000034646"/>
    </source>
</evidence>
<dbReference type="CDD" id="cd00082">
    <property type="entry name" value="HisKA"/>
    <property type="match status" value="1"/>
</dbReference>
<dbReference type="SMART" id="SM00387">
    <property type="entry name" value="HATPase_c"/>
    <property type="match status" value="1"/>
</dbReference>
<dbReference type="InterPro" id="IPR003594">
    <property type="entry name" value="HATPase_dom"/>
</dbReference>
<sequence>MAVLITGSFIFMSERFIGIANDAQERLINVRIGSLQDAFVSFAGEKINDTEYLNKKISDIIKTNETIKSFKVIVKRGSDTFTVIASNNEKEINQNDPEISFLYGLASSDPSHSITITLNEGDERLFKTSRAVTDESGNILGMVTTTQTLSLADRMIEKDIKNSRILLIFVIIIIMLLFLRLSRIIDYIDLYKKLKEVDQLKDDFISMASHELRTPLSVIRGYAEFIREAPELSPQTKDYTSKIDISAKDLDTLVSDILDVSRIEQGRISFSLEKINPGEITEKVVSNLVGNAIKYTKQGEIKVKLYKENGFLRIRVSDTGIGMSEEEKSKLFEKFYRIRTEETKEVRGTGLGLWITNQIVKEMKGKISVESIKGVGSHFIVSFPIIS</sequence>
<evidence type="ECO:0000256" key="3">
    <source>
        <dbReference type="ARBA" id="ARBA00022553"/>
    </source>
</evidence>
<keyword evidence="3" id="KW-0597">Phosphoprotein</keyword>
<protein>
    <recommendedName>
        <fullName evidence="2">histidine kinase</fullName>
        <ecNumber evidence="2">2.7.13.3</ecNumber>
    </recommendedName>
</protein>
<evidence type="ECO:0000256" key="1">
    <source>
        <dbReference type="ARBA" id="ARBA00000085"/>
    </source>
</evidence>
<organism evidence="9 10">
    <name type="scientific">Candidatus Nomurabacteria bacterium GW2011_GWA2_43_15</name>
    <dbReference type="NCBI Taxonomy" id="1618738"/>
    <lineage>
        <taxon>Bacteria</taxon>
        <taxon>Candidatus Nomuraibacteriota</taxon>
    </lineage>
</organism>
<dbReference type="PATRIC" id="fig|1618738.3.peg.453"/>
<keyword evidence="7" id="KW-0472">Membrane</keyword>